<dbReference type="PANTHER" id="PTHR21077">
    <property type="entry name" value="EME1 PROTEIN"/>
    <property type="match status" value="1"/>
</dbReference>
<protein>
    <recommendedName>
        <fullName evidence="16">ERCC4 domain-containing protein</fullName>
    </recommendedName>
</protein>
<dbReference type="Gene3D" id="1.10.150.670">
    <property type="entry name" value="Crossover junction endonuclease EME1, DNA-binding domain"/>
    <property type="match status" value="1"/>
</dbReference>
<keyword evidence="7" id="KW-0378">Hydrolase</keyword>
<dbReference type="Proteomes" id="UP000886653">
    <property type="component" value="Unassembled WGS sequence"/>
</dbReference>
<proteinExistence type="predicted"/>
<feature type="compositionally biased region" description="Polar residues" evidence="13">
    <location>
        <begin position="20"/>
        <end position="36"/>
    </location>
</feature>
<keyword evidence="6" id="KW-0227">DNA damage</keyword>
<dbReference type="FunFam" id="1.10.150.670:FF:000004">
    <property type="entry name" value="Crossover junction endonuclease EME1"/>
    <property type="match status" value="1"/>
</dbReference>
<evidence type="ECO:0000256" key="2">
    <source>
        <dbReference type="ARBA" id="ARBA00004123"/>
    </source>
</evidence>
<evidence type="ECO:0000256" key="13">
    <source>
        <dbReference type="SAM" id="MobiDB-lite"/>
    </source>
</evidence>
<keyword evidence="3" id="KW-0540">Nuclease</keyword>
<keyword evidence="15" id="KW-1185">Reference proteome</keyword>
<dbReference type="EMBL" id="MU167210">
    <property type="protein sequence ID" value="KAG0152047.1"/>
    <property type="molecule type" value="Genomic_DNA"/>
</dbReference>
<dbReference type="AlphaFoldDB" id="A0A9P6TH19"/>
<evidence type="ECO:0000256" key="4">
    <source>
        <dbReference type="ARBA" id="ARBA00022723"/>
    </source>
</evidence>
<dbReference type="OrthoDB" id="343092at2759"/>
<feature type="region of interest" description="Disordered" evidence="13">
    <location>
        <begin position="1"/>
        <end position="74"/>
    </location>
</feature>
<dbReference type="InterPro" id="IPR042530">
    <property type="entry name" value="EME1/EME2_C"/>
</dbReference>
<evidence type="ECO:0000256" key="6">
    <source>
        <dbReference type="ARBA" id="ARBA00022763"/>
    </source>
</evidence>
<organism evidence="14 15">
    <name type="scientific">Cronartium quercuum f. sp. fusiforme G11</name>
    <dbReference type="NCBI Taxonomy" id="708437"/>
    <lineage>
        <taxon>Eukaryota</taxon>
        <taxon>Fungi</taxon>
        <taxon>Dikarya</taxon>
        <taxon>Basidiomycota</taxon>
        <taxon>Pucciniomycotina</taxon>
        <taxon>Pucciniomycetes</taxon>
        <taxon>Pucciniales</taxon>
        <taxon>Coleosporiaceae</taxon>
        <taxon>Cronartium</taxon>
    </lineage>
</organism>
<dbReference type="GO" id="GO:0000712">
    <property type="term" value="P:resolution of meiotic recombination intermediates"/>
    <property type="evidence" value="ECO:0007669"/>
    <property type="project" value="TreeGrafter"/>
</dbReference>
<evidence type="ECO:0000313" key="14">
    <source>
        <dbReference type="EMBL" id="KAG0152047.1"/>
    </source>
</evidence>
<keyword evidence="11" id="KW-0539">Nucleus</keyword>
<dbReference type="GO" id="GO:0031573">
    <property type="term" value="P:mitotic intra-S DNA damage checkpoint signaling"/>
    <property type="evidence" value="ECO:0007669"/>
    <property type="project" value="TreeGrafter"/>
</dbReference>
<accession>A0A9P6TH19</accession>
<evidence type="ECO:0008006" key="16">
    <source>
        <dbReference type="Google" id="ProtNLM"/>
    </source>
</evidence>
<dbReference type="GO" id="GO:0008821">
    <property type="term" value="F:crossover junction DNA endonuclease activity"/>
    <property type="evidence" value="ECO:0007669"/>
    <property type="project" value="TreeGrafter"/>
</dbReference>
<reference evidence="14" key="1">
    <citation type="submission" date="2013-11" db="EMBL/GenBank/DDBJ databases">
        <title>Genome sequence of the fusiform rust pathogen reveals effectors for host alternation and coevolution with pine.</title>
        <authorList>
            <consortium name="DOE Joint Genome Institute"/>
            <person name="Smith K."/>
            <person name="Pendleton A."/>
            <person name="Kubisiak T."/>
            <person name="Anderson C."/>
            <person name="Salamov A."/>
            <person name="Aerts A."/>
            <person name="Riley R."/>
            <person name="Clum A."/>
            <person name="Lindquist E."/>
            <person name="Ence D."/>
            <person name="Campbell M."/>
            <person name="Kronenberg Z."/>
            <person name="Feau N."/>
            <person name="Dhillon B."/>
            <person name="Hamelin R."/>
            <person name="Burleigh J."/>
            <person name="Smith J."/>
            <person name="Yandell M."/>
            <person name="Nelson C."/>
            <person name="Grigoriev I."/>
            <person name="Davis J."/>
        </authorList>
    </citation>
    <scope>NUCLEOTIDE SEQUENCE</scope>
    <source>
        <strain evidence="14">G11</strain>
    </source>
</reference>
<dbReference type="PANTHER" id="PTHR21077:SF5">
    <property type="entry name" value="CROSSOVER JUNCTION ENDONUCLEASE MMS4"/>
    <property type="match status" value="1"/>
</dbReference>
<evidence type="ECO:0000256" key="7">
    <source>
        <dbReference type="ARBA" id="ARBA00022801"/>
    </source>
</evidence>
<keyword evidence="10" id="KW-0234">DNA repair</keyword>
<keyword evidence="5" id="KW-0255">Endonuclease</keyword>
<dbReference type="GO" id="GO:0048476">
    <property type="term" value="C:Holliday junction resolvase complex"/>
    <property type="evidence" value="ECO:0007669"/>
    <property type="project" value="InterPro"/>
</dbReference>
<evidence type="ECO:0000256" key="3">
    <source>
        <dbReference type="ARBA" id="ARBA00022722"/>
    </source>
</evidence>
<evidence type="ECO:0000256" key="8">
    <source>
        <dbReference type="ARBA" id="ARBA00022842"/>
    </source>
</evidence>
<comment type="caution">
    <text evidence="14">The sequence shown here is derived from an EMBL/GenBank/DDBJ whole genome shotgun (WGS) entry which is preliminary data.</text>
</comment>
<comment type="cofactor">
    <cofactor evidence="1">
        <name>Mg(2+)</name>
        <dbReference type="ChEBI" id="CHEBI:18420"/>
    </cofactor>
</comment>
<gene>
    <name evidence="14" type="ORF">CROQUDRAFT_650674</name>
</gene>
<dbReference type="GO" id="GO:0006302">
    <property type="term" value="P:double-strand break repair"/>
    <property type="evidence" value="ECO:0007669"/>
    <property type="project" value="TreeGrafter"/>
</dbReference>
<sequence length="449" mass="50454">MISEPRGARSSLEIYENFGRSPSGSRGPTPCSSRQSQTKKRVAETEENGERTTTTQEKKAKASSSKLTQAEKDANKAANLLEKEKAKMAKKAAQEKEKADKREMKDANKLNNHRKDTVAEVTMHVPSAVTNLKTHPLTKAVEALRLRMNVEGGKMNQPVESEVEEEAVRWVRRRVKEWNEDKDEYVPCTPKLVTEPTVLVVWTANQLDGWVADGPRELLCRAEALRRSWPTEQIFILVHGLGALMRTAQTKSNAIVSNNIRAGLAASRGEPEAYTQRLKENGLPKNTEDKILREIERMKIATKCFVLRVEDKNDLANWMWEMTLEIGVRPYKSKKQDLKADLNLEVGGTKGKDAEDTYIKMLSSLVRVTENEAKGIVKSYPTLNKLYSAWDRLVNDGEQASAEQMLARCAKGKNVNGVASDRMLGKVTSKRIFDIMYQTKDGNVCANNM</sequence>
<dbReference type="InterPro" id="IPR033310">
    <property type="entry name" value="Mms4/EME1/EME2"/>
</dbReference>
<evidence type="ECO:0000256" key="9">
    <source>
        <dbReference type="ARBA" id="ARBA00023172"/>
    </source>
</evidence>
<comment type="subcellular location">
    <subcellularLocation>
        <location evidence="2">Nucleus</location>
    </subcellularLocation>
</comment>
<evidence type="ECO:0000256" key="12">
    <source>
        <dbReference type="ARBA" id="ARBA00023254"/>
    </source>
</evidence>
<name>A0A9P6TH19_9BASI</name>
<keyword evidence="8" id="KW-0460">Magnesium</keyword>
<evidence type="ECO:0000256" key="11">
    <source>
        <dbReference type="ARBA" id="ARBA00023242"/>
    </source>
</evidence>
<dbReference type="Gene3D" id="3.40.50.10130">
    <property type="match status" value="1"/>
</dbReference>
<evidence type="ECO:0000256" key="10">
    <source>
        <dbReference type="ARBA" id="ARBA00023204"/>
    </source>
</evidence>
<keyword evidence="9" id="KW-0233">DNA recombination</keyword>
<dbReference type="GO" id="GO:0046872">
    <property type="term" value="F:metal ion binding"/>
    <property type="evidence" value="ECO:0007669"/>
    <property type="project" value="UniProtKB-KW"/>
</dbReference>
<feature type="region of interest" description="Disordered" evidence="13">
    <location>
        <begin position="89"/>
        <end position="114"/>
    </location>
</feature>
<evidence type="ECO:0000313" key="15">
    <source>
        <dbReference type="Proteomes" id="UP000886653"/>
    </source>
</evidence>
<dbReference type="GO" id="GO:0005634">
    <property type="term" value="C:nucleus"/>
    <property type="evidence" value="ECO:0007669"/>
    <property type="project" value="UniProtKB-SubCell"/>
</dbReference>
<keyword evidence="4" id="KW-0479">Metal-binding</keyword>
<keyword evidence="12" id="KW-0469">Meiosis</keyword>
<evidence type="ECO:0000256" key="1">
    <source>
        <dbReference type="ARBA" id="ARBA00001946"/>
    </source>
</evidence>
<feature type="compositionally biased region" description="Basic and acidic residues" evidence="13">
    <location>
        <begin position="41"/>
        <end position="60"/>
    </location>
</feature>
<dbReference type="GO" id="GO:0031297">
    <property type="term" value="P:replication fork processing"/>
    <property type="evidence" value="ECO:0007669"/>
    <property type="project" value="TreeGrafter"/>
</dbReference>
<evidence type="ECO:0000256" key="5">
    <source>
        <dbReference type="ARBA" id="ARBA00022759"/>
    </source>
</evidence>